<evidence type="ECO:0000256" key="1">
    <source>
        <dbReference type="SAM" id="MobiDB-lite"/>
    </source>
</evidence>
<keyword evidence="4" id="KW-1185">Reference proteome</keyword>
<dbReference type="SUPFAM" id="SSF47336">
    <property type="entry name" value="ACP-like"/>
    <property type="match status" value="1"/>
</dbReference>
<organism evidence="3 4">
    <name type="scientific">Recurvomyces mirabilis</name>
    <dbReference type="NCBI Taxonomy" id="574656"/>
    <lineage>
        <taxon>Eukaryota</taxon>
        <taxon>Fungi</taxon>
        <taxon>Dikarya</taxon>
        <taxon>Ascomycota</taxon>
        <taxon>Pezizomycotina</taxon>
        <taxon>Dothideomycetes</taxon>
        <taxon>Dothideomycetidae</taxon>
        <taxon>Mycosphaerellales</taxon>
        <taxon>Teratosphaeriaceae</taxon>
        <taxon>Recurvomyces</taxon>
    </lineage>
</organism>
<dbReference type="Proteomes" id="UP001274830">
    <property type="component" value="Unassembled WGS sequence"/>
</dbReference>
<dbReference type="InterPro" id="IPR009081">
    <property type="entry name" value="PP-bd_ACP"/>
</dbReference>
<dbReference type="InterPro" id="IPR036736">
    <property type="entry name" value="ACP-like_sf"/>
</dbReference>
<gene>
    <name evidence="3" type="ORF">LTR78_008860</name>
</gene>
<dbReference type="Gene3D" id="1.10.1200.10">
    <property type="entry name" value="ACP-like"/>
    <property type="match status" value="1"/>
</dbReference>
<dbReference type="Pfam" id="PF00975">
    <property type="entry name" value="Thioesterase"/>
    <property type="match status" value="1"/>
</dbReference>
<dbReference type="InterPro" id="IPR029058">
    <property type="entry name" value="AB_hydrolase_fold"/>
</dbReference>
<feature type="domain" description="Carrier" evidence="2">
    <location>
        <begin position="1"/>
        <end position="78"/>
    </location>
</feature>
<sequence>MASDDDVNKALEVVGEAISIDPFDIQDHESWKFLGLSGLLASATASDLKSQIGLSVRPDDFEKYPTVGEFKAFLKGQAGAPKSQSNGTKSASQGPPEPADPWEGVPKPKVPLSSILQGDPAISKKVVFLFPDGSGAGTAYGTLPKIGNDVCIIGLNSPFLRQAQDFTCSIERMARLWIDEVRKLQPKGKPYILGGWSAGGYYAFEVAKLLTDAGEKVDQMIMIDSPCRLLYEALPAQVVGELTKKGLMGAVGGKKAPEWLVQHFTSTVISVDRYMPTPLAKDKVPKTVNFIWVKEGLVKSVAESGLEVDMSVKVTRFLLEPRGDLKTEEWEQLLPGAKYKFDYMTGNHFQITQPFHADSLGKVLKKVTA</sequence>
<dbReference type="Pfam" id="PF00550">
    <property type="entry name" value="PP-binding"/>
    <property type="match status" value="1"/>
</dbReference>
<feature type="compositionally biased region" description="Polar residues" evidence="1">
    <location>
        <begin position="82"/>
        <end position="93"/>
    </location>
</feature>
<dbReference type="PROSITE" id="PS50075">
    <property type="entry name" value="CARRIER"/>
    <property type="match status" value="1"/>
</dbReference>
<dbReference type="SUPFAM" id="SSF53474">
    <property type="entry name" value="alpha/beta-Hydrolases"/>
    <property type="match status" value="1"/>
</dbReference>
<evidence type="ECO:0000259" key="2">
    <source>
        <dbReference type="PROSITE" id="PS50075"/>
    </source>
</evidence>
<feature type="region of interest" description="Disordered" evidence="1">
    <location>
        <begin position="77"/>
        <end position="110"/>
    </location>
</feature>
<dbReference type="Gene3D" id="3.40.50.1820">
    <property type="entry name" value="alpha/beta hydrolase"/>
    <property type="match status" value="1"/>
</dbReference>
<dbReference type="InterPro" id="IPR001031">
    <property type="entry name" value="Thioesterase"/>
</dbReference>
<evidence type="ECO:0000313" key="3">
    <source>
        <dbReference type="EMBL" id="KAK3671225.1"/>
    </source>
</evidence>
<dbReference type="AlphaFoldDB" id="A0AAE0TQI4"/>
<dbReference type="EMBL" id="JAUTXT010000045">
    <property type="protein sequence ID" value="KAK3671225.1"/>
    <property type="molecule type" value="Genomic_DNA"/>
</dbReference>
<evidence type="ECO:0000313" key="4">
    <source>
        <dbReference type="Proteomes" id="UP001274830"/>
    </source>
</evidence>
<proteinExistence type="predicted"/>
<protein>
    <recommendedName>
        <fullName evidence="2">Carrier domain-containing protein</fullName>
    </recommendedName>
</protein>
<name>A0AAE0TQI4_9PEZI</name>
<accession>A0AAE0TQI4</accession>
<reference evidence="3" key="1">
    <citation type="submission" date="2023-07" db="EMBL/GenBank/DDBJ databases">
        <title>Black Yeasts Isolated from many extreme environments.</title>
        <authorList>
            <person name="Coleine C."/>
            <person name="Stajich J.E."/>
            <person name="Selbmann L."/>
        </authorList>
    </citation>
    <scope>NUCLEOTIDE SEQUENCE</scope>
    <source>
        <strain evidence="3">CCFEE 5485</strain>
    </source>
</reference>
<comment type="caution">
    <text evidence="3">The sequence shown here is derived from an EMBL/GenBank/DDBJ whole genome shotgun (WGS) entry which is preliminary data.</text>
</comment>